<protein>
    <submittedName>
        <fullName evidence="1">Uncharacterized protein</fullName>
    </submittedName>
</protein>
<accession>A0A1C7MIU5</accession>
<name>A0A1C7MIU5_GRIFR</name>
<organism evidence="1 2">
    <name type="scientific">Grifola frondosa</name>
    <name type="common">Maitake</name>
    <name type="synonym">Polyporus frondosus</name>
    <dbReference type="NCBI Taxonomy" id="5627"/>
    <lineage>
        <taxon>Eukaryota</taxon>
        <taxon>Fungi</taxon>
        <taxon>Dikarya</taxon>
        <taxon>Basidiomycota</taxon>
        <taxon>Agaricomycotina</taxon>
        <taxon>Agaricomycetes</taxon>
        <taxon>Polyporales</taxon>
        <taxon>Grifolaceae</taxon>
        <taxon>Grifola</taxon>
    </lineage>
</organism>
<dbReference type="EMBL" id="LUGG01000003">
    <property type="protein sequence ID" value="OBZ76813.1"/>
    <property type="molecule type" value="Genomic_DNA"/>
</dbReference>
<sequence length="144" mass="16385">MRSDRLSGAWHVFRSVLLTTLDGGTLRDSVLLVVPMILARQRRTLPVILQQQRFTIGTQVFYLMLSRHVAFRQSIIHNLRSITGISAALQAPHKNTSPYQFNRKNPRKGQSMRLAWRLGKCFSYDNSMAANATLLLTSDDDNVK</sequence>
<evidence type="ECO:0000313" key="1">
    <source>
        <dbReference type="EMBL" id="OBZ76813.1"/>
    </source>
</evidence>
<dbReference type="Proteomes" id="UP000092993">
    <property type="component" value="Unassembled WGS sequence"/>
</dbReference>
<proteinExistence type="predicted"/>
<dbReference type="AlphaFoldDB" id="A0A1C7MIU5"/>
<gene>
    <name evidence="1" type="ORF">A0H81_03958</name>
</gene>
<reference evidence="1 2" key="1">
    <citation type="submission" date="2016-03" db="EMBL/GenBank/DDBJ databases">
        <title>Whole genome sequencing of Grifola frondosa 9006-11.</title>
        <authorList>
            <person name="Min B."/>
            <person name="Park H."/>
            <person name="Kim J.-G."/>
            <person name="Cho H."/>
            <person name="Oh Y.-L."/>
            <person name="Kong W.-S."/>
            <person name="Choi I.-G."/>
        </authorList>
    </citation>
    <scope>NUCLEOTIDE SEQUENCE [LARGE SCALE GENOMIC DNA]</scope>
    <source>
        <strain evidence="1 2">9006-11</strain>
    </source>
</reference>
<comment type="caution">
    <text evidence="1">The sequence shown here is derived from an EMBL/GenBank/DDBJ whole genome shotgun (WGS) entry which is preliminary data.</text>
</comment>
<keyword evidence="2" id="KW-1185">Reference proteome</keyword>
<evidence type="ECO:0000313" key="2">
    <source>
        <dbReference type="Proteomes" id="UP000092993"/>
    </source>
</evidence>